<dbReference type="EMBL" id="LAZR01000008">
    <property type="protein sequence ID" value="KKO08937.1"/>
    <property type="molecule type" value="Genomic_DNA"/>
</dbReference>
<evidence type="ECO:0008006" key="3">
    <source>
        <dbReference type="Google" id="ProtNLM"/>
    </source>
</evidence>
<gene>
    <name evidence="2" type="ORF">LCGC14_0040560</name>
</gene>
<dbReference type="AlphaFoldDB" id="A0A0F9YAA7"/>
<reference evidence="2" key="1">
    <citation type="journal article" date="2015" name="Nature">
        <title>Complex archaea that bridge the gap between prokaryotes and eukaryotes.</title>
        <authorList>
            <person name="Spang A."/>
            <person name="Saw J.H."/>
            <person name="Jorgensen S.L."/>
            <person name="Zaremba-Niedzwiedzka K."/>
            <person name="Martijn J."/>
            <person name="Lind A.E."/>
            <person name="van Eijk R."/>
            <person name="Schleper C."/>
            <person name="Guy L."/>
            <person name="Ettema T.J."/>
        </authorList>
    </citation>
    <scope>NUCLEOTIDE SEQUENCE</scope>
</reference>
<feature type="coiled-coil region" evidence="1">
    <location>
        <begin position="212"/>
        <end position="247"/>
    </location>
</feature>
<name>A0A0F9YAA7_9ZZZZ</name>
<sequence length="250" mass="26312">MKKLFIGLLVLVVLIGAGMFYVVSNLDSIVKNGIESAGTDALGTDVRVDSVAIDLTAGTATLSGFSIANPEGFSNQDMVRFDELSVAIDLGSIGSEVIRISSIRTVNPYVLYELQGTQANIDVVRARFPAQETAAEPTPGPQPVIGIEAVTISGIQGTLQSNLLSTPVNVNLGNINLPPVEGTPPELARQIARPLLTQLARNAAAAFGNIPASQLRDNAGQAVEELQQQLEQAEDAARSAADELRNRLGL</sequence>
<accession>A0A0F9YAA7</accession>
<comment type="caution">
    <text evidence="2">The sequence shown here is derived from an EMBL/GenBank/DDBJ whole genome shotgun (WGS) entry which is preliminary data.</text>
</comment>
<proteinExistence type="predicted"/>
<protein>
    <recommendedName>
        <fullName evidence="3">AsmA domain-containing protein</fullName>
    </recommendedName>
</protein>
<keyword evidence="1" id="KW-0175">Coiled coil</keyword>
<evidence type="ECO:0000313" key="2">
    <source>
        <dbReference type="EMBL" id="KKO08937.1"/>
    </source>
</evidence>
<evidence type="ECO:0000256" key="1">
    <source>
        <dbReference type="SAM" id="Coils"/>
    </source>
</evidence>
<organism evidence="2">
    <name type="scientific">marine sediment metagenome</name>
    <dbReference type="NCBI Taxonomy" id="412755"/>
    <lineage>
        <taxon>unclassified sequences</taxon>
        <taxon>metagenomes</taxon>
        <taxon>ecological metagenomes</taxon>
    </lineage>
</organism>